<feature type="compositionally biased region" description="Basic and acidic residues" evidence="1">
    <location>
        <begin position="628"/>
        <end position="642"/>
    </location>
</feature>
<feature type="region of interest" description="Disordered" evidence="1">
    <location>
        <begin position="596"/>
        <end position="642"/>
    </location>
</feature>
<feature type="compositionally biased region" description="Low complexity" evidence="1">
    <location>
        <begin position="94"/>
        <end position="105"/>
    </location>
</feature>
<dbReference type="InterPro" id="IPR018392">
    <property type="entry name" value="LysM"/>
</dbReference>
<dbReference type="SMART" id="SM00257">
    <property type="entry name" value="LysM"/>
    <property type="match status" value="1"/>
</dbReference>
<comment type="caution">
    <text evidence="3">The sequence shown here is derived from an EMBL/GenBank/DDBJ whole genome shotgun (WGS) entry which is preliminary data.</text>
</comment>
<accession>A0AAN7TG81</accession>
<reference evidence="3" key="1">
    <citation type="submission" date="2023-08" db="EMBL/GenBank/DDBJ databases">
        <title>Black Yeasts Isolated from many extreme environments.</title>
        <authorList>
            <person name="Coleine C."/>
            <person name="Stajich J.E."/>
            <person name="Selbmann L."/>
        </authorList>
    </citation>
    <scope>NUCLEOTIDE SEQUENCE</scope>
    <source>
        <strain evidence="3">CCFEE 5401</strain>
    </source>
</reference>
<dbReference type="Gene3D" id="3.10.350.10">
    <property type="entry name" value="LysM domain"/>
    <property type="match status" value="1"/>
</dbReference>
<feature type="compositionally biased region" description="Polar residues" evidence="1">
    <location>
        <begin position="166"/>
        <end position="181"/>
    </location>
</feature>
<gene>
    <name evidence="3" type="ORF">LTR62_004795</name>
</gene>
<dbReference type="EMBL" id="JAVRRL010000037">
    <property type="protein sequence ID" value="KAK5111689.1"/>
    <property type="molecule type" value="Genomic_DNA"/>
</dbReference>
<organism evidence="3 4">
    <name type="scientific">Meristemomyces frigidus</name>
    <dbReference type="NCBI Taxonomy" id="1508187"/>
    <lineage>
        <taxon>Eukaryota</taxon>
        <taxon>Fungi</taxon>
        <taxon>Dikarya</taxon>
        <taxon>Ascomycota</taxon>
        <taxon>Pezizomycotina</taxon>
        <taxon>Dothideomycetes</taxon>
        <taxon>Dothideomycetidae</taxon>
        <taxon>Mycosphaerellales</taxon>
        <taxon>Teratosphaeriaceae</taxon>
        <taxon>Meristemomyces</taxon>
    </lineage>
</organism>
<feature type="region of interest" description="Disordered" evidence="1">
    <location>
        <begin position="15"/>
        <end position="123"/>
    </location>
</feature>
<name>A0AAN7TG81_9PEZI</name>
<dbReference type="SUPFAM" id="SSF54106">
    <property type="entry name" value="LysM domain"/>
    <property type="match status" value="1"/>
</dbReference>
<dbReference type="Proteomes" id="UP001310890">
    <property type="component" value="Unassembled WGS sequence"/>
</dbReference>
<evidence type="ECO:0000259" key="2">
    <source>
        <dbReference type="PROSITE" id="PS51782"/>
    </source>
</evidence>
<dbReference type="InterPro" id="IPR036779">
    <property type="entry name" value="LysM_dom_sf"/>
</dbReference>
<evidence type="ECO:0000256" key="1">
    <source>
        <dbReference type="SAM" id="MobiDB-lite"/>
    </source>
</evidence>
<sequence length="642" mass="68525">MCSGASHAAAWQAMQASNARTSSTPATTSSLRPRTNRLISGLGDGDETIFDAGTTPLRRVASPLPSPFDGRSASPIPSTRLSRPTSSHDTQSNSTGGSLGRSTLSRQRKGETESPTLSGLWGNSWTTLQGIASDLLSGDPAADAKRKPGRSKTGLNLIGGSQYLTSAPPNQWGPNTPTSHATVRDVGGGTKDKQLAALRAQKRRDMLTRQEPSHADTLGKFKRRMSDDRASLSAPPGDNEDRKALVYVHHVQENDTLAGITIKYNCTASVVRKANRMWPNDTIHSRETLILPVDACGAKGRMMPGSEALDLLSSDADALSAGQAEEVGPLNEPPNGNIATRNRTDSQSTDISRRASSSVARSSAESEPSWHHDSWVLLPGASKPTEIARLSRRALGYFPPARRKSNCFSEFNTPSTSLDLARTTTHESMSTSPLRQEPPQRPQRTRRLSNATTGYFPSYLSGPGGVGTMNRNVRFPGPAQDGLNKMFAKHLPDVAPPRSQQSLLTPEFPLYTDDVTPLASGASTPGGRLSSNLKLENMGGAIESWMRKTAGQVQNAMQQPERQKAARASVGAPGRGAGGIGDLIEMTDEFEIGDDFDDYEEEGRGRQGSAIYLGQNESTGASYFDGVGARERSGGGKSGKAD</sequence>
<dbReference type="AlphaFoldDB" id="A0AAN7TG81"/>
<feature type="domain" description="LysM" evidence="2">
    <location>
        <begin position="247"/>
        <end position="291"/>
    </location>
</feature>
<dbReference type="PANTHER" id="PTHR20932:SF8">
    <property type="entry name" value="LD22649P"/>
    <property type="match status" value="1"/>
</dbReference>
<feature type="compositionally biased region" description="Basic and acidic residues" evidence="1">
    <location>
        <begin position="203"/>
        <end position="230"/>
    </location>
</feature>
<feature type="region of interest" description="Disordered" evidence="1">
    <location>
        <begin position="322"/>
        <end position="377"/>
    </location>
</feature>
<feature type="compositionally biased region" description="Polar residues" evidence="1">
    <location>
        <begin position="406"/>
        <end position="434"/>
    </location>
</feature>
<feature type="region of interest" description="Disordered" evidence="1">
    <location>
        <begin position="406"/>
        <end position="463"/>
    </location>
</feature>
<feature type="compositionally biased region" description="Low complexity" evidence="1">
    <location>
        <begin position="354"/>
        <end position="367"/>
    </location>
</feature>
<feature type="compositionally biased region" description="Polar residues" evidence="1">
    <location>
        <begin position="113"/>
        <end position="123"/>
    </location>
</feature>
<feature type="compositionally biased region" description="Polar residues" evidence="1">
    <location>
        <begin position="75"/>
        <end position="93"/>
    </location>
</feature>
<dbReference type="InterPro" id="IPR045030">
    <property type="entry name" value="LYSM1-4"/>
</dbReference>
<evidence type="ECO:0000313" key="3">
    <source>
        <dbReference type="EMBL" id="KAK5111689.1"/>
    </source>
</evidence>
<protein>
    <recommendedName>
        <fullName evidence="2">LysM domain-containing protein</fullName>
    </recommendedName>
</protein>
<feature type="compositionally biased region" description="Low complexity" evidence="1">
    <location>
        <begin position="15"/>
        <end position="33"/>
    </location>
</feature>
<feature type="compositionally biased region" description="Polar residues" evidence="1">
    <location>
        <begin position="337"/>
        <end position="350"/>
    </location>
</feature>
<feature type="region of interest" description="Disordered" evidence="1">
    <location>
        <begin position="166"/>
        <end position="189"/>
    </location>
</feature>
<proteinExistence type="predicted"/>
<feature type="region of interest" description="Disordered" evidence="1">
    <location>
        <begin position="202"/>
        <end position="241"/>
    </location>
</feature>
<dbReference type="CDD" id="cd00118">
    <property type="entry name" value="LysM"/>
    <property type="match status" value="1"/>
</dbReference>
<feature type="region of interest" description="Disordered" evidence="1">
    <location>
        <begin position="560"/>
        <end position="581"/>
    </location>
</feature>
<evidence type="ECO:0000313" key="4">
    <source>
        <dbReference type="Proteomes" id="UP001310890"/>
    </source>
</evidence>
<dbReference type="PANTHER" id="PTHR20932">
    <property type="entry name" value="LYSM AND PUTATIVE PEPTIDOGLYCAN-BINDING DOMAIN-CONTAINING PROTEIN"/>
    <property type="match status" value="1"/>
</dbReference>
<dbReference type="PROSITE" id="PS51782">
    <property type="entry name" value="LYSM"/>
    <property type="match status" value="1"/>
</dbReference>